<sequence>RGRWRCRCCQRKKIDRRKLDWVRLFWLVSASLRRHLHALKTMEFPWHSGEVLEQLNRQRKQGLLCDCTFVVDGVDFKAHKAVLAACSIYFRTLFLDQKDVVHLDISNAAGLGQVLDFMYTSKLGLSPQNVEDVLSVAHFLQMQEIINACSAYQSISNPAPSIMTLDLPADEPDEKSSDKEQKEGTETDLSDMAVPADECVSDTPVIEHETTETQDESNKDNSADSKQTVPQSKPAERPRGRGRPPKATQLLAQKKIIVKKQNGSSKTDAPEFQDDPSDADYTPKSQLNSTNRSSHVSSRGRRVRKPPRRDFPSEGDSEDEGPSEVKRTRKVTEAEEVAEEQDYDSGEADEEEVVEDENTENSPEMEDDSERDGKQVQSLSASSRSESKSYSSVTHKCEDCGKKFTHTGNFKRHMRIHTGEKPFSCRDCHKAFSDPAACKAHEKTHSPLKPYCCSTCGKSYRQISLLNLHRKRHTGEARYSCEVCNKMFTTSGNLKRHQLVHSGEKPYQCDFCEKAFSDPTAKMRHLETHDTEKGNKCPHCEKRFNQMGNLKAHLKVHILDGPLKCKDCGKQFTTSGNLKRHLRVHSGEKPYVCAHCQRAFSDPGALQRHERIHTGEKPCVCPICGKAFTQASSLIAHVRQHTGEKPYVCDRCGKRFVQSSQLANHIRHHDNVRPHKCQMCNKAFVNVGDLSKHIIIHTGKDKNNKHFRFYNCSAVLDIFSRTPSPSHLVLGEKPFLCDKCGRGFNRVDNLRSHVKTVHHGKAGMKRLVVAGATVDEGSEDDGGASNNDDIKIVTVTTEDIVTLATEALAASAVAQLTVVPVSASVSADETEALKAEITRAVEKVQEADPNTQILYACDSCGDKFLDASSLAQHVRIHTAQALVMFQADSDFYQYATTASTTEGDASEAWHSTPDQVIQEGQLIFRTEEGERKPEEEIVEGMQEAQESEEVIHVVEEMEGQVEAHCDGQTESKDVEEEEKKEGLESESQG</sequence>
<evidence type="ECO:0000256" key="5">
    <source>
        <dbReference type="ARBA" id="ARBA00022833"/>
    </source>
</evidence>
<dbReference type="FunFam" id="3.30.160.60:FF:000744">
    <property type="entry name" value="zinc finger E-box-binding homeobox 1"/>
    <property type="match status" value="1"/>
</dbReference>
<feature type="compositionally biased region" description="Basic and acidic residues" evidence="11">
    <location>
        <begin position="323"/>
        <end position="333"/>
    </location>
</feature>
<dbReference type="AlphaFoldDB" id="A0A1A8AU06"/>
<accession>A0A1A8AU06</accession>
<dbReference type="InterPro" id="IPR036236">
    <property type="entry name" value="Znf_C2H2_sf"/>
</dbReference>
<evidence type="ECO:0000313" key="14">
    <source>
        <dbReference type="EMBL" id="SBP58632.1"/>
    </source>
</evidence>
<dbReference type="Pfam" id="PF00096">
    <property type="entry name" value="zf-C2H2"/>
    <property type="match status" value="9"/>
</dbReference>
<dbReference type="GO" id="GO:0005634">
    <property type="term" value="C:nucleus"/>
    <property type="evidence" value="ECO:0007669"/>
    <property type="project" value="UniProtKB-SubCell"/>
</dbReference>
<dbReference type="PANTHER" id="PTHR16515">
    <property type="entry name" value="PR DOMAIN ZINC FINGER PROTEIN"/>
    <property type="match status" value="1"/>
</dbReference>
<dbReference type="PROSITE" id="PS50097">
    <property type="entry name" value="BTB"/>
    <property type="match status" value="1"/>
</dbReference>
<gene>
    <name evidence="14" type="primary">ZBTB17</name>
</gene>
<evidence type="ECO:0000259" key="13">
    <source>
        <dbReference type="PROSITE" id="PS50157"/>
    </source>
</evidence>
<evidence type="ECO:0000256" key="9">
    <source>
        <dbReference type="ARBA" id="ARBA00023242"/>
    </source>
</evidence>
<feature type="domain" description="C2H2-type" evidence="13">
    <location>
        <begin position="535"/>
        <end position="562"/>
    </location>
</feature>
<reference evidence="14" key="1">
    <citation type="submission" date="2016-05" db="EMBL/GenBank/DDBJ databases">
        <authorList>
            <person name="Lavstsen T."/>
            <person name="Jespersen J.S."/>
        </authorList>
    </citation>
    <scope>NUCLEOTIDE SEQUENCE</scope>
    <source>
        <tissue evidence="14">Brain</tissue>
    </source>
</reference>
<feature type="compositionally biased region" description="Basic and acidic residues" evidence="11">
    <location>
        <begin position="961"/>
        <end position="983"/>
    </location>
</feature>
<evidence type="ECO:0000259" key="12">
    <source>
        <dbReference type="PROSITE" id="PS50097"/>
    </source>
</evidence>
<dbReference type="Gene3D" id="3.30.710.10">
    <property type="entry name" value="Potassium Channel Kv1.1, Chain A"/>
    <property type="match status" value="1"/>
</dbReference>
<feature type="domain" description="C2H2-type" evidence="13">
    <location>
        <begin position="507"/>
        <end position="534"/>
    </location>
</feature>
<feature type="compositionally biased region" description="Low complexity" evidence="11">
    <location>
        <begin position="378"/>
        <end position="388"/>
    </location>
</feature>
<dbReference type="FunFam" id="3.30.160.60:FF:000145">
    <property type="entry name" value="Zinc finger protein 574"/>
    <property type="match status" value="1"/>
</dbReference>
<feature type="compositionally biased region" description="Acidic residues" evidence="11">
    <location>
        <begin position="334"/>
        <end position="370"/>
    </location>
</feature>
<dbReference type="SUPFAM" id="SSF57667">
    <property type="entry name" value="beta-beta-alpha zinc fingers"/>
    <property type="match status" value="8"/>
</dbReference>
<dbReference type="InterPro" id="IPR011333">
    <property type="entry name" value="SKP1/BTB/POZ_sf"/>
</dbReference>
<evidence type="ECO:0000256" key="1">
    <source>
        <dbReference type="ARBA" id="ARBA00004123"/>
    </source>
</evidence>
<dbReference type="GO" id="GO:0010468">
    <property type="term" value="P:regulation of gene expression"/>
    <property type="evidence" value="ECO:0007669"/>
    <property type="project" value="TreeGrafter"/>
</dbReference>
<feature type="domain" description="C2H2-type" evidence="13">
    <location>
        <begin position="647"/>
        <end position="674"/>
    </location>
</feature>
<keyword evidence="8" id="KW-0804">Transcription</keyword>
<keyword evidence="4 10" id="KW-0863">Zinc-finger</keyword>
<evidence type="ECO:0000256" key="2">
    <source>
        <dbReference type="ARBA" id="ARBA00022723"/>
    </source>
</evidence>
<evidence type="ECO:0000256" key="8">
    <source>
        <dbReference type="ARBA" id="ARBA00023163"/>
    </source>
</evidence>
<evidence type="ECO:0000256" key="10">
    <source>
        <dbReference type="PROSITE-ProRule" id="PRU00042"/>
    </source>
</evidence>
<keyword evidence="6" id="KW-0805">Transcription regulation</keyword>
<feature type="region of interest" description="Disordered" evidence="11">
    <location>
        <begin position="961"/>
        <end position="989"/>
    </location>
</feature>
<feature type="domain" description="C2H2-type" evidence="13">
    <location>
        <begin position="395"/>
        <end position="422"/>
    </location>
</feature>
<dbReference type="FunFam" id="3.30.160.60:FF:002210">
    <property type="entry name" value="Zinc finger and BTB domain containing 17"/>
    <property type="match status" value="1"/>
</dbReference>
<dbReference type="SMART" id="SM00355">
    <property type="entry name" value="ZnF_C2H2"/>
    <property type="match status" value="13"/>
</dbReference>
<dbReference type="FunFam" id="3.30.160.60:FF:000534">
    <property type="entry name" value="zinc finger protein 674"/>
    <property type="match status" value="1"/>
</dbReference>
<feature type="non-terminal residue" evidence="14">
    <location>
        <position position="1"/>
    </location>
</feature>
<dbReference type="SMART" id="SM00225">
    <property type="entry name" value="BTB"/>
    <property type="match status" value="1"/>
</dbReference>
<feature type="domain" description="C2H2-type" evidence="13">
    <location>
        <begin position="423"/>
        <end position="450"/>
    </location>
</feature>
<feature type="compositionally biased region" description="Basic residues" evidence="11">
    <location>
        <begin position="298"/>
        <end position="307"/>
    </location>
</feature>
<reference evidence="14" key="2">
    <citation type="submission" date="2016-06" db="EMBL/GenBank/DDBJ databases">
        <title>The genome of a short-lived fish provides insights into sex chromosome evolution and the genetic control of aging.</title>
        <authorList>
            <person name="Reichwald K."/>
            <person name="Felder M."/>
            <person name="Petzold A."/>
            <person name="Koch P."/>
            <person name="Groth M."/>
            <person name="Platzer M."/>
        </authorList>
    </citation>
    <scope>NUCLEOTIDE SEQUENCE</scope>
    <source>
        <tissue evidence="14">Brain</tissue>
    </source>
</reference>
<dbReference type="FunFam" id="3.30.160.60:FF:001032">
    <property type="entry name" value="zinc finger and BTB domain-containing protein 17 isoform X1"/>
    <property type="match status" value="1"/>
</dbReference>
<dbReference type="InterPro" id="IPR000210">
    <property type="entry name" value="BTB/POZ_dom"/>
</dbReference>
<dbReference type="PROSITE" id="PS00028">
    <property type="entry name" value="ZINC_FINGER_C2H2_1"/>
    <property type="match status" value="13"/>
</dbReference>
<feature type="compositionally biased region" description="Basic and acidic residues" evidence="11">
    <location>
        <begin position="174"/>
        <end position="185"/>
    </location>
</feature>
<keyword evidence="2" id="KW-0479">Metal-binding</keyword>
<feature type="compositionally biased region" description="Acidic residues" evidence="11">
    <location>
        <begin position="313"/>
        <end position="322"/>
    </location>
</feature>
<protein>
    <submittedName>
        <fullName evidence="14">Zinc finger and BTB domain containing 17</fullName>
    </submittedName>
</protein>
<dbReference type="FunFam" id="3.30.160.60:FF:001443">
    <property type="entry name" value="Zinc finger protein 668"/>
    <property type="match status" value="1"/>
</dbReference>
<dbReference type="GO" id="GO:0008270">
    <property type="term" value="F:zinc ion binding"/>
    <property type="evidence" value="ECO:0007669"/>
    <property type="project" value="UniProtKB-KW"/>
</dbReference>
<dbReference type="FunFam" id="3.30.160.60:FF:000100">
    <property type="entry name" value="Zinc finger 45-like"/>
    <property type="match status" value="2"/>
</dbReference>
<dbReference type="CDD" id="cd18206">
    <property type="entry name" value="BTB_POZ_ZBTB17_MIZ1"/>
    <property type="match status" value="1"/>
</dbReference>
<dbReference type="FunFam" id="3.30.160.60:FF:000478">
    <property type="entry name" value="Zinc finger protein 133"/>
    <property type="match status" value="1"/>
</dbReference>
<dbReference type="Gene3D" id="3.30.160.60">
    <property type="entry name" value="Classic Zinc Finger"/>
    <property type="match status" value="13"/>
</dbReference>
<feature type="domain" description="BTB" evidence="12">
    <location>
        <begin position="65"/>
        <end position="127"/>
    </location>
</feature>
<evidence type="ECO:0000256" key="3">
    <source>
        <dbReference type="ARBA" id="ARBA00022737"/>
    </source>
</evidence>
<feature type="domain" description="C2H2-type" evidence="13">
    <location>
        <begin position="451"/>
        <end position="478"/>
    </location>
</feature>
<evidence type="ECO:0000256" key="7">
    <source>
        <dbReference type="ARBA" id="ARBA00023125"/>
    </source>
</evidence>
<evidence type="ECO:0000256" key="4">
    <source>
        <dbReference type="ARBA" id="ARBA00022771"/>
    </source>
</evidence>
<dbReference type="FunFam" id="3.30.160.60:FF:000346">
    <property type="entry name" value="zinc finger and BTB domain-containing protein 17 isoform X2"/>
    <property type="match status" value="1"/>
</dbReference>
<proteinExistence type="predicted"/>
<name>A0A1A8AU06_NOTFU</name>
<dbReference type="InterPro" id="IPR013087">
    <property type="entry name" value="Znf_C2H2_type"/>
</dbReference>
<feature type="domain" description="C2H2-type" evidence="13">
    <location>
        <begin position="619"/>
        <end position="646"/>
    </location>
</feature>
<feature type="domain" description="C2H2-type" evidence="13">
    <location>
        <begin position="479"/>
        <end position="506"/>
    </location>
</feature>
<feature type="domain" description="C2H2-type" evidence="13">
    <location>
        <begin position="563"/>
        <end position="590"/>
    </location>
</feature>
<dbReference type="EMBL" id="HADY01020147">
    <property type="protein sequence ID" value="SBP58632.1"/>
    <property type="molecule type" value="Transcribed_RNA"/>
</dbReference>
<dbReference type="SUPFAM" id="SSF54695">
    <property type="entry name" value="POZ domain"/>
    <property type="match status" value="1"/>
</dbReference>
<keyword evidence="7" id="KW-0238">DNA-binding</keyword>
<feature type="domain" description="C2H2-type" evidence="13">
    <location>
        <begin position="675"/>
        <end position="702"/>
    </location>
</feature>
<dbReference type="FunFam" id="3.30.160.60:FF:001485">
    <property type="entry name" value="Krueppel-related zinc finger protein"/>
    <property type="match status" value="1"/>
</dbReference>
<dbReference type="GO" id="GO:0003677">
    <property type="term" value="F:DNA binding"/>
    <property type="evidence" value="ECO:0007669"/>
    <property type="project" value="UniProtKB-KW"/>
</dbReference>
<evidence type="ECO:0000256" key="11">
    <source>
        <dbReference type="SAM" id="MobiDB-lite"/>
    </source>
</evidence>
<feature type="region of interest" description="Disordered" evidence="11">
    <location>
        <begin position="208"/>
        <end position="388"/>
    </location>
</feature>
<keyword evidence="3" id="KW-0677">Repeat</keyword>
<feature type="domain" description="C2H2-type" evidence="13">
    <location>
        <begin position="855"/>
        <end position="882"/>
    </location>
</feature>
<keyword evidence="9" id="KW-0539">Nucleus</keyword>
<feature type="domain" description="C2H2-type" evidence="13">
    <location>
        <begin position="735"/>
        <end position="763"/>
    </location>
</feature>
<dbReference type="InterPro" id="IPR050331">
    <property type="entry name" value="Zinc_finger"/>
</dbReference>
<evidence type="ECO:0000256" key="6">
    <source>
        <dbReference type="ARBA" id="ARBA00023015"/>
    </source>
</evidence>
<dbReference type="Pfam" id="PF00651">
    <property type="entry name" value="BTB"/>
    <property type="match status" value="1"/>
</dbReference>
<organism evidence="14">
    <name type="scientific">Nothobranchius furzeri</name>
    <name type="common">Turquoise killifish</name>
    <dbReference type="NCBI Taxonomy" id="105023"/>
    <lineage>
        <taxon>Eukaryota</taxon>
        <taxon>Metazoa</taxon>
        <taxon>Chordata</taxon>
        <taxon>Craniata</taxon>
        <taxon>Vertebrata</taxon>
        <taxon>Euteleostomi</taxon>
        <taxon>Actinopterygii</taxon>
        <taxon>Neopterygii</taxon>
        <taxon>Teleostei</taxon>
        <taxon>Neoteleostei</taxon>
        <taxon>Acanthomorphata</taxon>
        <taxon>Ovalentaria</taxon>
        <taxon>Atherinomorphae</taxon>
        <taxon>Cyprinodontiformes</taxon>
        <taxon>Nothobranchiidae</taxon>
        <taxon>Nothobranchius</taxon>
    </lineage>
</organism>
<dbReference type="PROSITE" id="PS50157">
    <property type="entry name" value="ZINC_FINGER_C2H2_2"/>
    <property type="match status" value="13"/>
</dbReference>
<dbReference type="FunFam" id="3.30.160.60:FF:000831">
    <property type="entry name" value="Zinc finger and BTB domain-containing protein 17"/>
    <property type="match status" value="1"/>
</dbReference>
<feature type="region of interest" description="Disordered" evidence="11">
    <location>
        <begin position="162"/>
        <end position="196"/>
    </location>
</feature>
<feature type="compositionally biased region" description="Basic and acidic residues" evidence="11">
    <location>
        <begin position="208"/>
        <end position="223"/>
    </location>
</feature>
<feature type="domain" description="C2H2-type" evidence="13">
    <location>
        <begin position="591"/>
        <end position="618"/>
    </location>
</feature>
<keyword evidence="5" id="KW-0862">Zinc</keyword>
<dbReference type="PANTHER" id="PTHR16515:SF49">
    <property type="entry name" value="GASTRULA ZINC FINGER PROTEIN XLCGF49.1-LIKE-RELATED"/>
    <property type="match status" value="1"/>
</dbReference>
<comment type="subcellular location">
    <subcellularLocation>
        <location evidence="1">Nucleus</location>
    </subcellularLocation>
</comment>